<evidence type="ECO:0000256" key="4">
    <source>
        <dbReference type="PROSITE-ProRule" id="PRU01161"/>
    </source>
</evidence>
<keyword evidence="1 4" id="KW-0378">Hydrolase</keyword>
<gene>
    <name evidence="7" type="ORF">BXY39_0202</name>
</gene>
<dbReference type="Proteomes" id="UP000271227">
    <property type="component" value="Unassembled WGS sequence"/>
</dbReference>
<dbReference type="InterPro" id="IPR002641">
    <property type="entry name" value="PNPLA_dom"/>
</dbReference>
<dbReference type="PROSITE" id="PS51635">
    <property type="entry name" value="PNPLA"/>
    <property type="match status" value="1"/>
</dbReference>
<sequence length="372" mass="40059">MFESIRKKDGRQRPSQAGKDGDIPPSTPADPAPKSMDAGKETGRIPPDSKDGSDDIVALPPGVRRPKIGLALGAGVARGWAHIGVIRRLHEEGVPVDMVAGTSIGAVVGGALAAGQLDTLEDWARSLKEYNFFRFLDIGLKGGLFGGDRLNRLMMENFGGATFDNLTIPFTAVACELKTGHEVWLSEGDMADAIQASFALPGVFEPKRIKRRWLADGALVNPVPVSVCRAAGCEIVIAVNLAEDLYGRRKATKAGAMEDSDYGVFSSIMKDPAALGSQSRSSFLRRIFGKKEDSPSMFTSMVASLNILQNRLSRSRLAGDPPDITINPRVGHLGLMDFHRAPELIEEGVRAFDETLPLMKDAIAIISHRLNS</sequence>
<keyword evidence="3 4" id="KW-0443">Lipid metabolism</keyword>
<keyword evidence="2 4" id="KW-0442">Lipid degradation</keyword>
<dbReference type="PANTHER" id="PTHR14226:SF76">
    <property type="entry name" value="NTE FAMILY PROTEIN RSSA"/>
    <property type="match status" value="1"/>
</dbReference>
<dbReference type="AlphaFoldDB" id="A0A3M0CTI2"/>
<feature type="active site" description="Nucleophile" evidence="4">
    <location>
        <position position="103"/>
    </location>
</feature>
<protein>
    <submittedName>
        <fullName evidence="7">NTE family protein</fullName>
    </submittedName>
</protein>
<dbReference type="FunCoup" id="A0A3M0CTI2">
    <property type="interactions" value="47"/>
</dbReference>
<evidence type="ECO:0000313" key="8">
    <source>
        <dbReference type="Proteomes" id="UP000271227"/>
    </source>
</evidence>
<dbReference type="RefSeq" id="WP_211332025.1">
    <property type="nucleotide sequence ID" value="NZ_REFR01000009.1"/>
</dbReference>
<evidence type="ECO:0000256" key="1">
    <source>
        <dbReference type="ARBA" id="ARBA00022801"/>
    </source>
</evidence>
<comment type="caution">
    <text evidence="4">Lacks conserved residue(s) required for the propagation of feature annotation.</text>
</comment>
<feature type="short sequence motif" description="GXSXG" evidence="4">
    <location>
        <begin position="101"/>
        <end position="105"/>
    </location>
</feature>
<name>A0A3M0CTI2_9PROT</name>
<dbReference type="GO" id="GO:0016787">
    <property type="term" value="F:hydrolase activity"/>
    <property type="evidence" value="ECO:0007669"/>
    <property type="project" value="UniProtKB-UniRule"/>
</dbReference>
<evidence type="ECO:0000256" key="3">
    <source>
        <dbReference type="ARBA" id="ARBA00023098"/>
    </source>
</evidence>
<dbReference type="SUPFAM" id="SSF52151">
    <property type="entry name" value="FabD/lysophospholipase-like"/>
    <property type="match status" value="1"/>
</dbReference>
<evidence type="ECO:0000256" key="5">
    <source>
        <dbReference type="SAM" id="MobiDB-lite"/>
    </source>
</evidence>
<feature type="domain" description="PNPLA" evidence="6">
    <location>
        <begin position="70"/>
        <end position="229"/>
    </location>
</feature>
<keyword evidence="8" id="KW-1185">Reference proteome</keyword>
<feature type="short sequence motif" description="DGA/G" evidence="4">
    <location>
        <begin position="216"/>
        <end position="218"/>
    </location>
</feature>
<organism evidence="7 8">
    <name type="scientific">Eilatimonas milleporae</name>
    <dbReference type="NCBI Taxonomy" id="911205"/>
    <lineage>
        <taxon>Bacteria</taxon>
        <taxon>Pseudomonadati</taxon>
        <taxon>Pseudomonadota</taxon>
        <taxon>Alphaproteobacteria</taxon>
        <taxon>Kordiimonadales</taxon>
        <taxon>Kordiimonadaceae</taxon>
        <taxon>Eilatimonas</taxon>
    </lineage>
</organism>
<dbReference type="GO" id="GO:0016042">
    <property type="term" value="P:lipid catabolic process"/>
    <property type="evidence" value="ECO:0007669"/>
    <property type="project" value="UniProtKB-UniRule"/>
</dbReference>
<dbReference type="Pfam" id="PF01734">
    <property type="entry name" value="Patatin"/>
    <property type="match status" value="1"/>
</dbReference>
<feature type="region of interest" description="Disordered" evidence="5">
    <location>
        <begin position="1"/>
        <end position="60"/>
    </location>
</feature>
<evidence type="ECO:0000256" key="2">
    <source>
        <dbReference type="ARBA" id="ARBA00022963"/>
    </source>
</evidence>
<reference evidence="7 8" key="1">
    <citation type="submission" date="2018-10" db="EMBL/GenBank/DDBJ databases">
        <title>Genomic Encyclopedia of Archaeal and Bacterial Type Strains, Phase II (KMG-II): from individual species to whole genera.</title>
        <authorList>
            <person name="Goeker M."/>
        </authorList>
    </citation>
    <scope>NUCLEOTIDE SEQUENCE [LARGE SCALE GENOMIC DNA]</scope>
    <source>
        <strain evidence="7 8">DSM 25217</strain>
    </source>
</reference>
<evidence type="ECO:0000313" key="7">
    <source>
        <dbReference type="EMBL" id="RMB11720.1"/>
    </source>
</evidence>
<evidence type="ECO:0000259" key="6">
    <source>
        <dbReference type="PROSITE" id="PS51635"/>
    </source>
</evidence>
<proteinExistence type="predicted"/>
<dbReference type="InterPro" id="IPR016035">
    <property type="entry name" value="Acyl_Trfase/lysoPLipase"/>
</dbReference>
<feature type="compositionally biased region" description="Basic and acidic residues" evidence="5">
    <location>
        <begin position="37"/>
        <end position="53"/>
    </location>
</feature>
<feature type="active site" description="Proton acceptor" evidence="4">
    <location>
        <position position="216"/>
    </location>
</feature>
<dbReference type="PANTHER" id="PTHR14226">
    <property type="entry name" value="NEUROPATHY TARGET ESTERASE/SWISS CHEESE D.MELANOGASTER"/>
    <property type="match status" value="1"/>
</dbReference>
<comment type="caution">
    <text evidence="7">The sequence shown here is derived from an EMBL/GenBank/DDBJ whole genome shotgun (WGS) entry which is preliminary data.</text>
</comment>
<dbReference type="EMBL" id="REFR01000009">
    <property type="protein sequence ID" value="RMB11720.1"/>
    <property type="molecule type" value="Genomic_DNA"/>
</dbReference>
<accession>A0A3M0CTI2</accession>
<dbReference type="Gene3D" id="3.40.1090.10">
    <property type="entry name" value="Cytosolic phospholipase A2 catalytic domain"/>
    <property type="match status" value="2"/>
</dbReference>
<dbReference type="InParanoid" id="A0A3M0CTI2"/>
<dbReference type="InterPro" id="IPR050301">
    <property type="entry name" value="NTE"/>
</dbReference>